<feature type="modified residue" description="O-(pantetheine 4'-phosphoryl)serine" evidence="3">
    <location>
        <position position="38"/>
    </location>
</feature>
<protein>
    <recommendedName>
        <fullName evidence="3">Acyl carrier protein</fullName>
        <shortName evidence="3">ACP</shortName>
    </recommendedName>
</protein>
<dbReference type="PROSITE" id="PS50075">
    <property type="entry name" value="CARRIER"/>
    <property type="match status" value="1"/>
</dbReference>
<comment type="PTM">
    <text evidence="3">4'-phosphopantetheine is transferred from CoA to a specific serine of apo-ACP by AcpS. This modification is essential for activity because fatty acids are bound in thioester linkage to the sulfhydryl of the prosthetic group.</text>
</comment>
<keyword evidence="1 3" id="KW-0596">Phosphopantetheine</keyword>
<sequence length="85" mass="9900">MLINKIENNVKNIISKKIGIKPKKILNSSSLQDLGADSLDIIEIIIELEEFFKIKIYDHESEKINKIEKIINIIKKKIKKKKNNL</sequence>
<dbReference type="Gene3D" id="1.10.1200.10">
    <property type="entry name" value="ACP-like"/>
    <property type="match status" value="1"/>
</dbReference>
<dbReference type="EMBL" id="CP026513">
    <property type="protein sequence ID" value="AZP36407.1"/>
    <property type="molecule type" value="Genomic_DNA"/>
</dbReference>
<reference evidence="5 6" key="1">
    <citation type="journal article" date="2018" name="Genome Biol. Evol.">
        <title>Partnering With a Pest: Genomes of Hemlock Woolly Adelgid Symbionts Reveal Atypical Nutritional Provisioning Patterns in Dual-Obligate Bacteria.</title>
        <authorList>
            <person name="Weglarz K.M."/>
            <person name="Havill N.P."/>
            <person name="Burke G.R."/>
            <person name="von Dohlen C.D."/>
        </authorList>
    </citation>
    <scope>NUCLEOTIDE SEQUENCE [LARGE SCALE GENOMIC DNA]</scope>
    <source>
        <strain evidence="5">ENA</strain>
    </source>
</reference>
<comment type="function">
    <text evidence="3">Carrier of the growing fatty acid chain in fatty acid biosynthesis.</text>
</comment>
<evidence type="ECO:0000256" key="2">
    <source>
        <dbReference type="ARBA" id="ARBA00022553"/>
    </source>
</evidence>
<dbReference type="Pfam" id="PF00550">
    <property type="entry name" value="PP-binding"/>
    <property type="match status" value="1"/>
</dbReference>
<keyword evidence="3" id="KW-0275">Fatty acid biosynthesis</keyword>
<keyword evidence="3" id="KW-0443">Lipid metabolism</keyword>
<dbReference type="InterPro" id="IPR009081">
    <property type="entry name" value="PP-bd_ACP"/>
</dbReference>
<dbReference type="HAMAP" id="MF_01217">
    <property type="entry name" value="Acyl_carrier"/>
    <property type="match status" value="1"/>
</dbReference>
<keyword evidence="3" id="KW-0276">Fatty acid metabolism</keyword>
<organism evidence="5 6">
    <name type="scientific">Candidatus Annandia adelgestsuga</name>
    <dbReference type="NCBI Taxonomy" id="1302411"/>
    <lineage>
        <taxon>Bacteria</taxon>
        <taxon>Pseudomonadati</taxon>
        <taxon>Pseudomonadota</taxon>
        <taxon>Gammaproteobacteria</taxon>
        <taxon>Enterobacterales</taxon>
        <taxon>Enterobacteriaceae</taxon>
        <taxon>Candidatus Annandia</taxon>
    </lineage>
</organism>
<evidence type="ECO:0000313" key="5">
    <source>
        <dbReference type="EMBL" id="AZP36407.1"/>
    </source>
</evidence>
<dbReference type="InterPro" id="IPR003231">
    <property type="entry name" value="ACP"/>
</dbReference>
<dbReference type="PANTHER" id="PTHR20863:SF76">
    <property type="entry name" value="CARRIER DOMAIN-CONTAINING PROTEIN"/>
    <property type="match status" value="1"/>
</dbReference>
<gene>
    <name evidence="3 5" type="primary">acpP</name>
    <name evidence="5" type="ORF">C3B56_00326</name>
</gene>
<keyword evidence="2 3" id="KW-0597">Phosphoprotein</keyword>
<dbReference type="GO" id="GO:0000035">
    <property type="term" value="F:acyl binding"/>
    <property type="evidence" value="ECO:0007669"/>
    <property type="project" value="TreeGrafter"/>
</dbReference>
<dbReference type="UniPathway" id="UPA00094"/>
<comment type="pathway">
    <text evidence="3">Lipid metabolism; fatty acid biosynthesis.</text>
</comment>
<keyword evidence="6" id="KW-1185">Reference proteome</keyword>
<evidence type="ECO:0000259" key="4">
    <source>
        <dbReference type="PROSITE" id="PS50075"/>
    </source>
</evidence>
<dbReference type="NCBIfam" id="NF002148">
    <property type="entry name" value="PRK00982.1-2"/>
    <property type="match status" value="1"/>
</dbReference>
<proteinExistence type="inferred from homology"/>
<name>A0A3S9J7Z8_9ENTR</name>
<evidence type="ECO:0000256" key="3">
    <source>
        <dbReference type="HAMAP-Rule" id="MF_01217"/>
    </source>
</evidence>
<dbReference type="GO" id="GO:0000036">
    <property type="term" value="F:acyl carrier activity"/>
    <property type="evidence" value="ECO:0007669"/>
    <property type="project" value="UniProtKB-UniRule"/>
</dbReference>
<evidence type="ECO:0000256" key="1">
    <source>
        <dbReference type="ARBA" id="ARBA00022450"/>
    </source>
</evidence>
<dbReference type="PANTHER" id="PTHR20863">
    <property type="entry name" value="ACYL CARRIER PROTEIN"/>
    <property type="match status" value="1"/>
</dbReference>
<dbReference type="AlphaFoldDB" id="A0A3S9J7Z8"/>
<dbReference type="KEGG" id="aade:C3B56_00326"/>
<dbReference type="InterPro" id="IPR036736">
    <property type="entry name" value="ACP-like_sf"/>
</dbReference>
<dbReference type="RefSeq" id="WP_232817391.1">
    <property type="nucleotide sequence ID" value="NZ_CP026513.1"/>
</dbReference>
<accession>A0A3S9J7Z8</accession>
<keyword evidence="3" id="KW-0444">Lipid biosynthesis</keyword>
<keyword evidence="3" id="KW-0963">Cytoplasm</keyword>
<feature type="domain" description="Carrier" evidence="4">
    <location>
        <begin position="1"/>
        <end position="78"/>
    </location>
</feature>
<evidence type="ECO:0000313" key="6">
    <source>
        <dbReference type="Proteomes" id="UP000274458"/>
    </source>
</evidence>
<dbReference type="SUPFAM" id="SSF47336">
    <property type="entry name" value="ACP-like"/>
    <property type="match status" value="1"/>
</dbReference>
<comment type="similarity">
    <text evidence="3">Belongs to the acyl carrier protein (ACP) family.</text>
</comment>
<comment type="subcellular location">
    <subcellularLocation>
        <location evidence="3">Cytoplasm</location>
    </subcellularLocation>
</comment>
<dbReference type="Proteomes" id="UP000274458">
    <property type="component" value="Chromosome"/>
</dbReference>
<dbReference type="GO" id="GO:0005737">
    <property type="term" value="C:cytoplasm"/>
    <property type="evidence" value="ECO:0007669"/>
    <property type="project" value="UniProtKB-SubCell"/>
</dbReference>